<keyword evidence="4" id="KW-1185">Reference proteome</keyword>
<dbReference type="InterPro" id="IPR033875">
    <property type="entry name" value="FlhG"/>
</dbReference>
<dbReference type="InterPro" id="IPR025501">
    <property type="entry name" value="MinD_FleN"/>
</dbReference>
<dbReference type="Proteomes" id="UP000243232">
    <property type="component" value="Chromosome I"/>
</dbReference>
<name>A0A1H2EYV8_9PSED</name>
<evidence type="ECO:0000256" key="2">
    <source>
        <dbReference type="ARBA" id="ARBA00022840"/>
    </source>
</evidence>
<keyword evidence="3" id="KW-0282">Flagellum</keyword>
<dbReference type="InterPro" id="IPR050625">
    <property type="entry name" value="ParA/MinD_ATPase"/>
</dbReference>
<gene>
    <name evidence="3" type="ORF">SAMN05216296_1188</name>
</gene>
<dbReference type="RefSeq" id="WP_172829153.1">
    <property type="nucleotide sequence ID" value="NZ_LT629785.1"/>
</dbReference>
<evidence type="ECO:0000313" key="4">
    <source>
        <dbReference type="Proteomes" id="UP000243232"/>
    </source>
</evidence>
<dbReference type="SUPFAM" id="SSF52540">
    <property type="entry name" value="P-loop containing nucleoside triphosphate hydrolases"/>
    <property type="match status" value="1"/>
</dbReference>
<dbReference type="AlphaFoldDB" id="A0A1H2EYV8"/>
<keyword evidence="3" id="KW-0969">Cilium</keyword>
<dbReference type="GO" id="GO:0005524">
    <property type="term" value="F:ATP binding"/>
    <property type="evidence" value="ECO:0007669"/>
    <property type="project" value="UniProtKB-KW"/>
</dbReference>
<keyword evidence="3" id="KW-0966">Cell projection</keyword>
<evidence type="ECO:0000256" key="1">
    <source>
        <dbReference type="ARBA" id="ARBA00022741"/>
    </source>
</evidence>
<organism evidence="3 4">
    <name type="scientific">Pseudomonas pohangensis</name>
    <dbReference type="NCBI Taxonomy" id="364197"/>
    <lineage>
        <taxon>Bacteria</taxon>
        <taxon>Pseudomonadati</taxon>
        <taxon>Pseudomonadota</taxon>
        <taxon>Gammaproteobacteria</taxon>
        <taxon>Pseudomonadales</taxon>
        <taxon>Pseudomonadaceae</taxon>
        <taxon>Pseudomonas</taxon>
    </lineage>
</organism>
<reference evidence="4" key="1">
    <citation type="submission" date="2016-10" db="EMBL/GenBank/DDBJ databases">
        <authorList>
            <person name="Varghese N."/>
            <person name="Submissions S."/>
        </authorList>
    </citation>
    <scope>NUCLEOTIDE SEQUENCE [LARGE SCALE GENOMIC DNA]</scope>
    <source>
        <strain evidence="4">DSM 17875</strain>
    </source>
</reference>
<protein>
    <submittedName>
        <fullName evidence="3">Flagellar biosynthesis protein FlhG</fullName>
    </submittedName>
</protein>
<keyword evidence="1" id="KW-0547">Nucleotide-binding</keyword>
<dbReference type="GO" id="GO:0051782">
    <property type="term" value="P:negative regulation of cell division"/>
    <property type="evidence" value="ECO:0007669"/>
    <property type="project" value="TreeGrafter"/>
</dbReference>
<dbReference type="Pfam" id="PF10609">
    <property type="entry name" value="ParA"/>
    <property type="match status" value="1"/>
</dbReference>
<evidence type="ECO:0000313" key="3">
    <source>
        <dbReference type="EMBL" id="SDU00297.1"/>
    </source>
</evidence>
<dbReference type="GO" id="GO:0005829">
    <property type="term" value="C:cytosol"/>
    <property type="evidence" value="ECO:0007669"/>
    <property type="project" value="TreeGrafter"/>
</dbReference>
<keyword evidence="2" id="KW-0067">ATP-binding</keyword>
<dbReference type="GO" id="GO:0016887">
    <property type="term" value="F:ATP hydrolysis activity"/>
    <property type="evidence" value="ECO:0007669"/>
    <property type="project" value="TreeGrafter"/>
</dbReference>
<dbReference type="GO" id="GO:0009898">
    <property type="term" value="C:cytoplasmic side of plasma membrane"/>
    <property type="evidence" value="ECO:0007669"/>
    <property type="project" value="TreeGrafter"/>
</dbReference>
<dbReference type="STRING" id="364197.SAMN05216296_1188"/>
<proteinExistence type="predicted"/>
<dbReference type="PIRSF" id="PIRSF003092">
    <property type="entry name" value="MinD"/>
    <property type="match status" value="1"/>
</dbReference>
<dbReference type="Gene3D" id="3.40.50.300">
    <property type="entry name" value="P-loop containing nucleotide triphosphate hydrolases"/>
    <property type="match status" value="1"/>
</dbReference>
<dbReference type="PANTHER" id="PTHR43384:SF4">
    <property type="entry name" value="CELLULOSE BIOSYNTHESIS PROTEIN BCSQ-RELATED"/>
    <property type="match status" value="1"/>
</dbReference>
<accession>A0A1H2EYV8</accession>
<sequence>MNIHPVQVIAVTSGKGGVGKTNIAVNLSVALAELGRRVMLMDADLALANVDVLLGLSPRQTLEDVINGDCDLADVLLEGPGGIRIVPAASGASVMVQLSAAQHSGLIQAFSTLSEELDVLIIDTADGIGDAVVSFVRAAQEAIVVVCDEPTSIADAYALIKLLNRDHGISRFRILANMVYTPQEGRNLFGKLTRISELFLDVSLHYLGAVPYDESVRKAVQKQKAVYEAFPRSKSAQAFKAIAQKVDSWPLADSPRGHLEFFVERLVQRKTA</sequence>
<dbReference type="InterPro" id="IPR033756">
    <property type="entry name" value="YlxH/NBP35"/>
</dbReference>
<dbReference type="InterPro" id="IPR027417">
    <property type="entry name" value="P-loop_NTPase"/>
</dbReference>
<dbReference type="EMBL" id="LT629785">
    <property type="protein sequence ID" value="SDU00297.1"/>
    <property type="molecule type" value="Genomic_DNA"/>
</dbReference>
<dbReference type="PANTHER" id="PTHR43384">
    <property type="entry name" value="SEPTUM SITE-DETERMINING PROTEIN MIND HOMOLOG, CHLOROPLASTIC-RELATED"/>
    <property type="match status" value="1"/>
</dbReference>
<dbReference type="FunFam" id="3.40.50.300:FF:000158">
    <property type="entry name" value="Site-determining protein"/>
    <property type="match status" value="1"/>
</dbReference>
<dbReference type="CDD" id="cd02038">
    <property type="entry name" value="FlhG-like"/>
    <property type="match status" value="1"/>
</dbReference>